<gene>
    <name evidence="3" type="ORF">ZIOFF_065673</name>
</gene>
<name>A0A8J5KHA2_ZINOF</name>
<dbReference type="SUPFAM" id="SSF46689">
    <property type="entry name" value="Homeodomain-like"/>
    <property type="match status" value="1"/>
</dbReference>
<dbReference type="InterPro" id="IPR009057">
    <property type="entry name" value="Homeodomain-like_sf"/>
</dbReference>
<dbReference type="Gene3D" id="1.10.10.60">
    <property type="entry name" value="Homeodomain-like"/>
    <property type="match status" value="1"/>
</dbReference>
<dbReference type="Pfam" id="PF00249">
    <property type="entry name" value="Myb_DNA-binding"/>
    <property type="match status" value="1"/>
</dbReference>
<keyword evidence="4" id="KW-1185">Reference proteome</keyword>
<dbReference type="EMBL" id="JACMSC010000018">
    <property type="protein sequence ID" value="KAG6476432.1"/>
    <property type="molecule type" value="Genomic_DNA"/>
</dbReference>
<feature type="domain" description="HTH myb-type" evidence="2">
    <location>
        <begin position="80"/>
        <end position="116"/>
    </location>
</feature>
<dbReference type="InterPro" id="IPR001005">
    <property type="entry name" value="SANT/Myb"/>
</dbReference>
<dbReference type="GO" id="GO:0000978">
    <property type="term" value="F:RNA polymerase II cis-regulatory region sequence-specific DNA binding"/>
    <property type="evidence" value="ECO:0007669"/>
    <property type="project" value="TreeGrafter"/>
</dbReference>
<dbReference type="AlphaFoldDB" id="A0A8J5KHA2"/>
<dbReference type="InterPro" id="IPR050560">
    <property type="entry name" value="MYB_TF"/>
</dbReference>
<dbReference type="PANTHER" id="PTHR45614">
    <property type="entry name" value="MYB PROTEIN-RELATED"/>
    <property type="match status" value="1"/>
</dbReference>
<evidence type="ECO:0000259" key="2">
    <source>
        <dbReference type="PROSITE" id="PS51294"/>
    </source>
</evidence>
<evidence type="ECO:0000256" key="1">
    <source>
        <dbReference type="ARBA" id="ARBA00023125"/>
    </source>
</evidence>
<sequence length="198" mass="22149">MQFPPSKSTPAFPSVTLCTIPLYMWKGFFGDHDHPGQEKGKLGELRLCPRQQHRDALLAARPCLCLRRRGVPLDEVSDNQAQKMFGNRWTEIAKVVSGRTDNAVKNRFSTLCKKRAKFEASSKENSVPSLDPSNKRVLVEEPSIAILIGEPSTSNKQMGFVDAFCFPLSPRLFLMTKQLPIRLVKQLSLGEMCLVATS</sequence>
<dbReference type="Proteomes" id="UP000734854">
    <property type="component" value="Unassembled WGS sequence"/>
</dbReference>
<dbReference type="GO" id="GO:0005634">
    <property type="term" value="C:nucleus"/>
    <property type="evidence" value="ECO:0007669"/>
    <property type="project" value="TreeGrafter"/>
</dbReference>
<dbReference type="GO" id="GO:0000981">
    <property type="term" value="F:DNA-binding transcription factor activity, RNA polymerase II-specific"/>
    <property type="evidence" value="ECO:0007669"/>
    <property type="project" value="TreeGrafter"/>
</dbReference>
<evidence type="ECO:0000313" key="4">
    <source>
        <dbReference type="Proteomes" id="UP000734854"/>
    </source>
</evidence>
<accession>A0A8J5KHA2</accession>
<dbReference type="CDD" id="cd00167">
    <property type="entry name" value="SANT"/>
    <property type="match status" value="1"/>
</dbReference>
<proteinExistence type="predicted"/>
<dbReference type="InterPro" id="IPR017930">
    <property type="entry name" value="Myb_dom"/>
</dbReference>
<evidence type="ECO:0000313" key="3">
    <source>
        <dbReference type="EMBL" id="KAG6476432.1"/>
    </source>
</evidence>
<reference evidence="3 4" key="1">
    <citation type="submission" date="2020-08" db="EMBL/GenBank/DDBJ databases">
        <title>Plant Genome Project.</title>
        <authorList>
            <person name="Zhang R.-G."/>
        </authorList>
    </citation>
    <scope>NUCLEOTIDE SEQUENCE [LARGE SCALE GENOMIC DNA]</scope>
    <source>
        <tissue evidence="3">Rhizome</tissue>
    </source>
</reference>
<dbReference type="PROSITE" id="PS51294">
    <property type="entry name" value="HTH_MYB"/>
    <property type="match status" value="1"/>
</dbReference>
<organism evidence="3 4">
    <name type="scientific">Zingiber officinale</name>
    <name type="common">Ginger</name>
    <name type="synonym">Amomum zingiber</name>
    <dbReference type="NCBI Taxonomy" id="94328"/>
    <lineage>
        <taxon>Eukaryota</taxon>
        <taxon>Viridiplantae</taxon>
        <taxon>Streptophyta</taxon>
        <taxon>Embryophyta</taxon>
        <taxon>Tracheophyta</taxon>
        <taxon>Spermatophyta</taxon>
        <taxon>Magnoliopsida</taxon>
        <taxon>Liliopsida</taxon>
        <taxon>Zingiberales</taxon>
        <taxon>Zingiberaceae</taxon>
        <taxon>Zingiber</taxon>
    </lineage>
</organism>
<comment type="caution">
    <text evidence="3">The sequence shown here is derived from an EMBL/GenBank/DDBJ whole genome shotgun (WGS) entry which is preliminary data.</text>
</comment>
<keyword evidence="1" id="KW-0238">DNA-binding</keyword>
<dbReference type="PANTHER" id="PTHR45614:SF76">
    <property type="entry name" value="TRANSCRIPTION FACTOR MYB124"/>
    <property type="match status" value="1"/>
</dbReference>
<protein>
    <recommendedName>
        <fullName evidence="2">HTH myb-type domain-containing protein</fullName>
    </recommendedName>
</protein>